<evidence type="ECO:0000313" key="3">
    <source>
        <dbReference type="Proteomes" id="UP000695562"/>
    </source>
</evidence>
<organism evidence="2 3">
    <name type="scientific">Polysphondylium violaceum</name>
    <dbReference type="NCBI Taxonomy" id="133409"/>
    <lineage>
        <taxon>Eukaryota</taxon>
        <taxon>Amoebozoa</taxon>
        <taxon>Evosea</taxon>
        <taxon>Eumycetozoa</taxon>
        <taxon>Dictyostelia</taxon>
        <taxon>Dictyosteliales</taxon>
        <taxon>Dictyosteliaceae</taxon>
        <taxon>Polysphondylium</taxon>
    </lineage>
</organism>
<evidence type="ECO:0000313" key="2">
    <source>
        <dbReference type="EMBL" id="KAF2068933.1"/>
    </source>
</evidence>
<evidence type="ECO:0000256" key="1">
    <source>
        <dbReference type="SAM" id="Coils"/>
    </source>
</evidence>
<protein>
    <submittedName>
        <fullName evidence="2">Uncharacterized protein</fullName>
    </submittedName>
</protein>
<name>A0A8J4PL01_9MYCE</name>
<keyword evidence="3" id="KW-1185">Reference proteome</keyword>
<dbReference type="EMBL" id="AJWJ01000794">
    <property type="protein sequence ID" value="KAF2068933.1"/>
    <property type="molecule type" value="Genomic_DNA"/>
</dbReference>
<reference evidence="2" key="1">
    <citation type="submission" date="2020-01" db="EMBL/GenBank/DDBJ databases">
        <title>Development of genomics and gene disruption for Polysphondylium violaceum indicates a role for the polyketide synthase stlB in stalk morphogenesis.</title>
        <authorList>
            <person name="Narita B."/>
            <person name="Kawabe Y."/>
            <person name="Kin K."/>
            <person name="Saito T."/>
            <person name="Gibbs R."/>
            <person name="Kuspa A."/>
            <person name="Muzny D."/>
            <person name="Queller D."/>
            <person name="Richards S."/>
            <person name="Strassman J."/>
            <person name="Sucgang R."/>
            <person name="Worley K."/>
            <person name="Schaap P."/>
        </authorList>
    </citation>
    <scope>NUCLEOTIDE SEQUENCE</scope>
    <source>
        <strain evidence="2">QSvi11</strain>
    </source>
</reference>
<comment type="caution">
    <text evidence="2">The sequence shown here is derived from an EMBL/GenBank/DDBJ whole genome shotgun (WGS) entry which is preliminary data.</text>
</comment>
<sequence length="181" mass="21309">MNQQQQNDTSQTIIFDKIKHLEEESIDLETKAADREKKLSYLLTLIREGKDKDTSQISQLRQDLKTLRDQAEQLKSTSQSTIEQIKQELAKMERGLEDSKARSTETEIQIEKQLSLKQIPDIEDQTDKLLKEADEEYRKKQQEYETCLKEAKAKEIELKEIHRDMIIEETKLKQTLESIKN</sequence>
<gene>
    <name evidence="2" type="ORF">CYY_009746</name>
</gene>
<dbReference type="Proteomes" id="UP000695562">
    <property type="component" value="Unassembled WGS sequence"/>
</dbReference>
<accession>A0A8J4PL01</accession>
<feature type="coiled-coil region" evidence="1">
    <location>
        <begin position="18"/>
        <end position="157"/>
    </location>
</feature>
<keyword evidence="1" id="KW-0175">Coiled coil</keyword>
<proteinExistence type="predicted"/>
<dbReference type="OrthoDB" id="10635640at2759"/>
<dbReference type="AlphaFoldDB" id="A0A8J4PL01"/>